<evidence type="ECO:0000256" key="2">
    <source>
        <dbReference type="SAM" id="SignalP"/>
    </source>
</evidence>
<dbReference type="PROSITE" id="PS51257">
    <property type="entry name" value="PROKAR_LIPOPROTEIN"/>
    <property type="match status" value="1"/>
</dbReference>
<accession>A0A849BI81</accession>
<dbReference type="InterPro" id="IPR032033">
    <property type="entry name" value="Cytochrome_P460"/>
</dbReference>
<comment type="caution">
    <text evidence="4">The sequence shown here is derived from an EMBL/GenBank/DDBJ whole genome shotgun (WGS) entry which is preliminary data.</text>
</comment>
<dbReference type="AlphaFoldDB" id="A0A849BI81"/>
<dbReference type="CDD" id="cd20753">
    <property type="entry name" value="cyt_P460_Mc-like"/>
    <property type="match status" value="1"/>
</dbReference>
<reference evidence="4 5" key="1">
    <citation type="submission" date="2020-05" db="EMBL/GenBank/DDBJ databases">
        <title>MicrobeNet Type strains.</title>
        <authorList>
            <person name="Nicholson A.C."/>
        </authorList>
    </citation>
    <scope>NUCLEOTIDE SEQUENCE [LARGE SCALE GENOMIC DNA]</scope>
    <source>
        <strain evidence="4 5">ATCC 700815</strain>
    </source>
</reference>
<evidence type="ECO:0000259" key="3">
    <source>
        <dbReference type="Pfam" id="PF16694"/>
    </source>
</evidence>
<sequence>MQRLPIAAAFGGLALLACAALGQHAGAQPPVHGASETVPRQQPAQQPSTEPQSARPSASPIYGVTIPPGYRKWQLIAPAEEAAPLDELRVVLGNPEAVEAIERSAKRFPDGAVLVKLAYKRKPSPDFEPATIPGQPTTVQVMVKDSRRYASTGGWGFGRFVGGVAVDAAQHQTCFACHAARVKDRDYVFTRFAP</sequence>
<feature type="region of interest" description="Disordered" evidence="1">
    <location>
        <begin position="26"/>
        <end position="61"/>
    </location>
</feature>
<dbReference type="Proteomes" id="UP000542973">
    <property type="component" value="Unassembled WGS sequence"/>
</dbReference>
<organism evidence="4 5">
    <name type="scientific">Cupriavidus gilardii</name>
    <dbReference type="NCBI Taxonomy" id="82541"/>
    <lineage>
        <taxon>Bacteria</taxon>
        <taxon>Pseudomonadati</taxon>
        <taxon>Pseudomonadota</taxon>
        <taxon>Betaproteobacteria</taxon>
        <taxon>Burkholderiales</taxon>
        <taxon>Burkholderiaceae</taxon>
        <taxon>Cupriavidus</taxon>
    </lineage>
</organism>
<dbReference type="RefSeq" id="WP_144425935.1">
    <property type="nucleotide sequence ID" value="NZ_BAAAEB010000022.1"/>
</dbReference>
<name>A0A849BI81_9BURK</name>
<evidence type="ECO:0000313" key="5">
    <source>
        <dbReference type="Proteomes" id="UP000542973"/>
    </source>
</evidence>
<feature type="chain" id="PRO_5032816713" evidence="2">
    <location>
        <begin position="20"/>
        <end position="194"/>
    </location>
</feature>
<evidence type="ECO:0000313" key="4">
    <source>
        <dbReference type="EMBL" id="NNH13758.1"/>
    </source>
</evidence>
<dbReference type="EMBL" id="JABEMD010000059">
    <property type="protein sequence ID" value="NNH13758.1"/>
    <property type="molecule type" value="Genomic_DNA"/>
</dbReference>
<dbReference type="Pfam" id="PF16694">
    <property type="entry name" value="Cytochrome_P460"/>
    <property type="match status" value="1"/>
</dbReference>
<proteinExistence type="predicted"/>
<dbReference type="InterPro" id="IPR038142">
    <property type="entry name" value="Cytochrome_P460_sp"/>
</dbReference>
<keyword evidence="2" id="KW-0732">Signal</keyword>
<evidence type="ECO:0000256" key="1">
    <source>
        <dbReference type="SAM" id="MobiDB-lite"/>
    </source>
</evidence>
<feature type="domain" description="Cytochrome P460" evidence="3">
    <location>
        <begin position="67"/>
        <end position="190"/>
    </location>
</feature>
<gene>
    <name evidence="4" type="ORF">HLB16_23175</name>
</gene>
<feature type="signal peptide" evidence="2">
    <location>
        <begin position="1"/>
        <end position="19"/>
    </location>
</feature>
<dbReference type="Gene3D" id="3.50.70.20">
    <property type="entry name" value="Cytochrome P460"/>
    <property type="match status" value="1"/>
</dbReference>
<protein>
    <submittedName>
        <fullName evidence="4">Cytochrome P460 family protein</fullName>
    </submittedName>
</protein>
<feature type="compositionally biased region" description="Polar residues" evidence="1">
    <location>
        <begin position="38"/>
        <end position="56"/>
    </location>
</feature>